<accession>A0A1Q3A5L0</accession>
<evidence type="ECO:0000259" key="3">
    <source>
        <dbReference type="PROSITE" id="PS50076"/>
    </source>
</evidence>
<dbReference type="PANTHER" id="PTHR14021:SF15">
    <property type="entry name" value="IRON-SULFUR CLUSTER CO-CHAPERONE PROTEIN HSCB"/>
    <property type="match status" value="1"/>
</dbReference>
<dbReference type="Pfam" id="PF07743">
    <property type="entry name" value="HSCB_C"/>
    <property type="match status" value="1"/>
</dbReference>
<evidence type="ECO:0000256" key="2">
    <source>
        <dbReference type="ARBA" id="ARBA00023186"/>
    </source>
</evidence>
<dbReference type="OrthoDB" id="448954at2759"/>
<dbReference type="GO" id="GO:0001671">
    <property type="term" value="F:ATPase activator activity"/>
    <property type="evidence" value="ECO:0007669"/>
    <property type="project" value="InterPro"/>
</dbReference>
<dbReference type="CDD" id="cd06257">
    <property type="entry name" value="DnaJ"/>
    <property type="match status" value="1"/>
</dbReference>
<dbReference type="SUPFAM" id="SSF47144">
    <property type="entry name" value="HSC20 (HSCB), C-terminal oligomerisation domain"/>
    <property type="match status" value="1"/>
</dbReference>
<gene>
    <name evidence="4" type="ORF">ZYGR_0AD01750</name>
</gene>
<sequence>MLNLVRQRCFLSTFYELFPQTFPKKAPVWNFNERQLRKEYRNLQAQHHPDMLGGNLSQEVSSSGGNYSSLLNKAYHTLKEPLPRSQYMLKVLNNMDLTEERLSQSIMQSDPSILMQVLDTHEQLEEVLSEEDVRNIDLENRDRIKGIESQLQECYETMDYGRAARLTVELKYWVNLAKAIKEWQPGKPVTINH</sequence>
<dbReference type="InterPro" id="IPR036869">
    <property type="entry name" value="J_dom_sf"/>
</dbReference>
<dbReference type="GO" id="GO:0005739">
    <property type="term" value="C:mitochondrion"/>
    <property type="evidence" value="ECO:0007669"/>
    <property type="project" value="TreeGrafter"/>
</dbReference>
<dbReference type="Gene3D" id="1.20.1280.20">
    <property type="entry name" value="HscB, C-terminal domain"/>
    <property type="match status" value="1"/>
</dbReference>
<dbReference type="InterPro" id="IPR001623">
    <property type="entry name" value="DnaJ_domain"/>
</dbReference>
<evidence type="ECO:0000256" key="1">
    <source>
        <dbReference type="ARBA" id="ARBA00010476"/>
    </source>
</evidence>
<dbReference type="PROSITE" id="PS50076">
    <property type="entry name" value="DNAJ_2"/>
    <property type="match status" value="1"/>
</dbReference>
<evidence type="ECO:0000313" key="4">
    <source>
        <dbReference type="EMBL" id="GAV50992.1"/>
    </source>
</evidence>
<dbReference type="Proteomes" id="UP000187013">
    <property type="component" value="Unassembled WGS sequence"/>
</dbReference>
<dbReference type="EMBL" id="BDGX01000030">
    <property type="protein sequence ID" value="GAV50992.1"/>
    <property type="molecule type" value="Genomic_DNA"/>
</dbReference>
<dbReference type="GO" id="GO:0051259">
    <property type="term" value="P:protein complex oligomerization"/>
    <property type="evidence" value="ECO:0007669"/>
    <property type="project" value="InterPro"/>
</dbReference>
<comment type="caution">
    <text evidence="4">The sequence shown here is derived from an EMBL/GenBank/DDBJ whole genome shotgun (WGS) entry which is preliminary data.</text>
</comment>
<dbReference type="eggNOG" id="KOG3192">
    <property type="taxonomic scope" value="Eukaryota"/>
</dbReference>
<dbReference type="InterPro" id="IPR036386">
    <property type="entry name" value="HscB_C_sf"/>
</dbReference>
<comment type="similarity">
    <text evidence="1">Belongs to the HscB family.</text>
</comment>
<proteinExistence type="inferred from homology"/>
<dbReference type="InterPro" id="IPR004640">
    <property type="entry name" value="HscB"/>
</dbReference>
<dbReference type="PANTHER" id="PTHR14021">
    <property type="entry name" value="IRON-SULFUR CLUSTER CO-CHAPERONE PROTEIN HSCB"/>
    <property type="match status" value="1"/>
</dbReference>
<dbReference type="GO" id="GO:0051087">
    <property type="term" value="F:protein-folding chaperone binding"/>
    <property type="evidence" value="ECO:0007669"/>
    <property type="project" value="InterPro"/>
</dbReference>
<dbReference type="SUPFAM" id="SSF46565">
    <property type="entry name" value="Chaperone J-domain"/>
    <property type="match status" value="1"/>
</dbReference>
<dbReference type="Gene3D" id="1.10.287.110">
    <property type="entry name" value="DnaJ domain"/>
    <property type="match status" value="1"/>
</dbReference>
<dbReference type="GO" id="GO:0044571">
    <property type="term" value="P:[2Fe-2S] cluster assembly"/>
    <property type="evidence" value="ECO:0007669"/>
    <property type="project" value="InterPro"/>
</dbReference>
<reference evidence="4 5" key="1">
    <citation type="submission" date="2016-08" db="EMBL/GenBank/DDBJ databases">
        <title>Draft genome sequence of allopolyploid Zygosaccharomyces rouxii.</title>
        <authorList>
            <person name="Watanabe J."/>
            <person name="Uehara K."/>
            <person name="Mogi Y."/>
            <person name="Tsukioka Y."/>
        </authorList>
    </citation>
    <scope>NUCLEOTIDE SEQUENCE [LARGE SCALE GENOMIC DNA]</scope>
    <source>
        <strain evidence="4 5">NBRC 110957</strain>
    </source>
</reference>
<evidence type="ECO:0000313" key="5">
    <source>
        <dbReference type="Proteomes" id="UP000187013"/>
    </source>
</evidence>
<dbReference type="NCBIfam" id="TIGR00714">
    <property type="entry name" value="hscB"/>
    <property type="match status" value="1"/>
</dbReference>
<name>A0A1Q3A5L0_ZYGRO</name>
<organism evidence="4 5">
    <name type="scientific">Zygosaccharomyces rouxii</name>
    <dbReference type="NCBI Taxonomy" id="4956"/>
    <lineage>
        <taxon>Eukaryota</taxon>
        <taxon>Fungi</taxon>
        <taxon>Dikarya</taxon>
        <taxon>Ascomycota</taxon>
        <taxon>Saccharomycotina</taxon>
        <taxon>Saccharomycetes</taxon>
        <taxon>Saccharomycetales</taxon>
        <taxon>Saccharomycetaceae</taxon>
        <taxon>Zygosaccharomyces</taxon>
    </lineage>
</organism>
<keyword evidence="2" id="KW-0143">Chaperone</keyword>
<protein>
    <recommendedName>
        <fullName evidence="3">J domain-containing protein</fullName>
    </recommendedName>
</protein>
<dbReference type="AlphaFoldDB" id="A0A1Q3A5L0"/>
<feature type="domain" description="J" evidence="3">
    <location>
        <begin position="13"/>
        <end position="91"/>
    </location>
</feature>
<dbReference type="InterPro" id="IPR009073">
    <property type="entry name" value="HscB_oligo_C"/>
</dbReference>